<feature type="chain" id="PRO_5012867824" evidence="2">
    <location>
        <begin position="23"/>
        <end position="351"/>
    </location>
</feature>
<gene>
    <name evidence="4" type="ORF">AS859_11145</name>
</gene>
<dbReference type="Gene3D" id="3.40.190.10">
    <property type="entry name" value="Periplasmic binding protein-like II"/>
    <property type="match status" value="2"/>
</dbReference>
<evidence type="ECO:0000313" key="4">
    <source>
        <dbReference type="EMBL" id="OQR40541.1"/>
    </source>
</evidence>
<dbReference type="InterPro" id="IPR050811">
    <property type="entry name" value="Phosphate_ABC_transporter"/>
</dbReference>
<feature type="domain" description="PBP" evidence="3">
    <location>
        <begin position="21"/>
        <end position="309"/>
    </location>
</feature>
<dbReference type="SUPFAM" id="SSF53850">
    <property type="entry name" value="Periplasmic binding protein-like II"/>
    <property type="match status" value="1"/>
</dbReference>
<dbReference type="Pfam" id="PF12849">
    <property type="entry name" value="PBP_like_2"/>
    <property type="match status" value="1"/>
</dbReference>
<keyword evidence="1 2" id="KW-0732">Signal</keyword>
<feature type="signal peptide" evidence="2">
    <location>
        <begin position="1"/>
        <end position="22"/>
    </location>
</feature>
<dbReference type="EMBL" id="LNTC01000378">
    <property type="protein sequence ID" value="OQR40541.1"/>
    <property type="molecule type" value="Genomic_DNA"/>
</dbReference>
<evidence type="ECO:0000313" key="5">
    <source>
        <dbReference type="Proteomes" id="UP000192599"/>
    </source>
</evidence>
<organism evidence="4 5">
    <name type="scientific">Aliarcobacter cryaerophilus</name>
    <dbReference type="NCBI Taxonomy" id="28198"/>
    <lineage>
        <taxon>Bacteria</taxon>
        <taxon>Pseudomonadati</taxon>
        <taxon>Campylobacterota</taxon>
        <taxon>Epsilonproteobacteria</taxon>
        <taxon>Campylobacterales</taxon>
        <taxon>Arcobacteraceae</taxon>
        <taxon>Aliarcobacter</taxon>
    </lineage>
</organism>
<dbReference type="PANTHER" id="PTHR30570:SF1">
    <property type="entry name" value="PHOSPHATE-BINDING PROTEIN PSTS"/>
    <property type="match status" value="1"/>
</dbReference>
<dbReference type="InterPro" id="IPR024370">
    <property type="entry name" value="PBP_domain"/>
</dbReference>
<evidence type="ECO:0000256" key="2">
    <source>
        <dbReference type="SAM" id="SignalP"/>
    </source>
</evidence>
<dbReference type="PANTHER" id="PTHR30570">
    <property type="entry name" value="PERIPLASMIC PHOSPHATE BINDING COMPONENT OF PHOSPHATE ABC TRANSPORTER"/>
    <property type="match status" value="1"/>
</dbReference>
<accession>A0A1V9V8V4</accession>
<dbReference type="AlphaFoldDB" id="A0A1V9V8V4"/>
<protein>
    <submittedName>
        <fullName evidence="4">Phosphate-binding protein</fullName>
    </submittedName>
</protein>
<reference evidence="4 5" key="1">
    <citation type="submission" date="2017-04" db="EMBL/GenBank/DDBJ databases">
        <title>Accumulation and expression of multiple antibiotic resistance genes in Arcobacter cryaerophilus that thrives in sewage.</title>
        <authorList>
            <person name="Millar J.A."/>
            <person name="Raghavan R."/>
        </authorList>
    </citation>
    <scope>NUCLEOTIDE SEQUENCE [LARGE SCALE GENOMIC DNA]</scope>
    <source>
        <strain evidence="4 5">AZT-1</strain>
    </source>
</reference>
<sequence length="351" mass="38196">MTFRKTSMALIASALLATTLSARDQVKIVGSSTVYPFSSSVAEEFGSTSKFPTPVVESTGTGGGMKLFCSGAGIDTPDIANASRRIKDKELKMCEENGVTDITEALIGFDGIAVAQSANVKGFNVTKTQLALAVAEEVPSADGKSLIKNPYKKWSDIDASLPNREIIVYGPPKSSGTRDSFEELVMQHVFEKMPVYTDLFKADEKANKKYEKYSVVRTDGVYVESGENDNLIVQKLTKNEAALGVFGYSFLEENKDKVVGITVDNVAPTTETISTGKYPVARSMYFYIKNQHISEVPALKEYANLFMSEKMIGKDGILSELGLIPLSDDVRSAARTKVMNNEKITAASLKH</sequence>
<dbReference type="Proteomes" id="UP000192599">
    <property type="component" value="Unassembled WGS sequence"/>
</dbReference>
<proteinExistence type="predicted"/>
<comment type="caution">
    <text evidence="4">The sequence shown here is derived from an EMBL/GenBank/DDBJ whole genome shotgun (WGS) entry which is preliminary data.</text>
</comment>
<name>A0A1V9V8V4_9BACT</name>
<evidence type="ECO:0000259" key="3">
    <source>
        <dbReference type="Pfam" id="PF12849"/>
    </source>
</evidence>
<evidence type="ECO:0000256" key="1">
    <source>
        <dbReference type="ARBA" id="ARBA00022729"/>
    </source>
</evidence>